<dbReference type="OrthoDB" id="9805360at2"/>
<dbReference type="STRING" id="337097.BHF71_05510"/>
<dbReference type="InterPro" id="IPR034904">
    <property type="entry name" value="FSCA_dom_sf"/>
</dbReference>
<dbReference type="RefSeq" id="WP_069655882.1">
    <property type="nucleotide sequence ID" value="NZ_MIJF01000004.1"/>
</dbReference>
<name>A0A1D2YWV3_9BACI</name>
<dbReference type="Gene3D" id="3.30.300.130">
    <property type="entry name" value="Fe-S cluster assembly (FSCA)"/>
    <property type="match status" value="1"/>
</dbReference>
<dbReference type="PANTHER" id="PTHR42831:SF1">
    <property type="entry name" value="FE-S PROTEIN MATURATION AUXILIARY FACTOR YITW"/>
    <property type="match status" value="1"/>
</dbReference>
<dbReference type="GO" id="GO:0032259">
    <property type="term" value="P:methylation"/>
    <property type="evidence" value="ECO:0007669"/>
    <property type="project" value="UniProtKB-KW"/>
</dbReference>
<evidence type="ECO:0000259" key="1">
    <source>
        <dbReference type="Pfam" id="PF01883"/>
    </source>
</evidence>
<keyword evidence="2" id="KW-0489">Methyltransferase</keyword>
<keyword evidence="2" id="KW-0808">Transferase</keyword>
<keyword evidence="3" id="KW-1185">Reference proteome</keyword>
<reference evidence="2 3" key="1">
    <citation type="submission" date="2016-09" db="EMBL/GenBank/DDBJ databases">
        <title>Draft genome sequence for the type strain of Vulcanibacillus modesticaldus BR, a strictly anaerobic, moderately thermophilic, and nitrate-reducing bacterium from deep sea-hydrothermal vents of the Mid-Atlantic Ridge.</title>
        <authorList>
            <person name="Abin C.A."/>
            <person name="Hollibaugh J.T."/>
        </authorList>
    </citation>
    <scope>NUCLEOTIDE SEQUENCE [LARGE SCALE GENOMIC DNA]</scope>
    <source>
        <strain evidence="2 3">BR</strain>
    </source>
</reference>
<proteinExistence type="predicted"/>
<organism evidence="2 3">
    <name type="scientific">Vulcanibacillus modesticaldus</name>
    <dbReference type="NCBI Taxonomy" id="337097"/>
    <lineage>
        <taxon>Bacteria</taxon>
        <taxon>Bacillati</taxon>
        <taxon>Bacillota</taxon>
        <taxon>Bacilli</taxon>
        <taxon>Bacillales</taxon>
        <taxon>Bacillaceae</taxon>
        <taxon>Vulcanibacillus</taxon>
    </lineage>
</organism>
<sequence length="122" mass="13819">MSLSDELNSIAPIKFQGFEDEELKQRIIDELMEVNDPELNVDIINLGLVYEIKMDEEKNIEVIMTLTAMGCPLAGTIKDQVEEALRKIPTINRVRVELVWNPPWNKSRVSKLAALGLGIKLD</sequence>
<dbReference type="AlphaFoldDB" id="A0A1D2YWV3"/>
<feature type="domain" description="MIP18 family-like" evidence="1">
    <location>
        <begin position="24"/>
        <end position="97"/>
    </location>
</feature>
<dbReference type="EMBL" id="MIJF01000004">
    <property type="protein sequence ID" value="OEG00245.1"/>
    <property type="molecule type" value="Genomic_DNA"/>
</dbReference>
<dbReference type="SUPFAM" id="SSF117916">
    <property type="entry name" value="Fe-S cluster assembly (FSCA) domain-like"/>
    <property type="match status" value="1"/>
</dbReference>
<gene>
    <name evidence="2" type="ORF">BHF71_05510</name>
</gene>
<comment type="caution">
    <text evidence="2">The sequence shown here is derived from an EMBL/GenBank/DDBJ whole genome shotgun (WGS) entry which is preliminary data.</text>
</comment>
<evidence type="ECO:0000313" key="3">
    <source>
        <dbReference type="Proteomes" id="UP000243739"/>
    </source>
</evidence>
<dbReference type="Proteomes" id="UP000243739">
    <property type="component" value="Unassembled WGS sequence"/>
</dbReference>
<dbReference type="Pfam" id="PF01883">
    <property type="entry name" value="FeS_assembly_P"/>
    <property type="match status" value="1"/>
</dbReference>
<accession>A0A1D2YWV3</accession>
<dbReference type="PANTHER" id="PTHR42831">
    <property type="entry name" value="FE-S PROTEIN MATURATION AUXILIARY FACTOR YITW"/>
    <property type="match status" value="1"/>
</dbReference>
<dbReference type="GO" id="GO:0008168">
    <property type="term" value="F:methyltransferase activity"/>
    <property type="evidence" value="ECO:0007669"/>
    <property type="project" value="UniProtKB-KW"/>
</dbReference>
<evidence type="ECO:0000313" key="2">
    <source>
        <dbReference type="EMBL" id="OEG00245.1"/>
    </source>
</evidence>
<dbReference type="InterPro" id="IPR052339">
    <property type="entry name" value="Fe-S_Maturation_MIP18"/>
</dbReference>
<protein>
    <submittedName>
        <fullName evidence="2">DNA methyltransferase</fullName>
    </submittedName>
</protein>
<dbReference type="InterPro" id="IPR002744">
    <property type="entry name" value="MIP18-like"/>
</dbReference>